<dbReference type="Proteomes" id="UP001220456">
    <property type="component" value="Unassembled WGS sequence"/>
</dbReference>
<feature type="chain" id="PRO_5047020117" evidence="3">
    <location>
        <begin position="44"/>
        <end position="722"/>
    </location>
</feature>
<dbReference type="RefSeq" id="WP_277358681.1">
    <property type="nucleotide sequence ID" value="NZ_JAROKN010000025.1"/>
</dbReference>
<evidence type="ECO:0000256" key="3">
    <source>
        <dbReference type="SAM" id="SignalP"/>
    </source>
</evidence>
<dbReference type="InterPro" id="IPR044016">
    <property type="entry name" value="Big_13"/>
</dbReference>
<comment type="caution">
    <text evidence="5">The sequence shown here is derived from an EMBL/GenBank/DDBJ whole genome shotgun (WGS) entry which is preliminary data.</text>
</comment>
<evidence type="ECO:0000259" key="4">
    <source>
        <dbReference type="Pfam" id="PF19077"/>
    </source>
</evidence>
<dbReference type="Gene3D" id="2.60.40.10">
    <property type="entry name" value="Immunoglobulins"/>
    <property type="match status" value="1"/>
</dbReference>
<protein>
    <submittedName>
        <fullName evidence="5">Ig-like domain-containing protein</fullName>
    </submittedName>
</protein>
<sequence length="722" mass="73842">MSNHHNAVDPPKGRRQLRLTSSVITGALLITALAPLAAAPAQAELVSFAPVTAADADGFPDWYSDGNVRLKLCVDPAEGCLAELPFPDQPISYPGNFPGEAFWFAAEAAGGNLGLYEAALEAAHTGEEAAPGTQIAFARLRFRLTGLVNGADYTISHPYGVHTFRAGADTARPTEIRVTIDEGVCGTPCDFNQAKTAFLGDYGGIGTTAPFIRQTNAPAGALGSIATPGPITGAPSGFNYVEVVGPNAGGPGVNVLRVSTFNVQGVIDSSVDGAPSTPDLAVASDSGRSTTDNITNVSTPTFTGTAAPGSTVQLIVNGSATTVTTVAAADGSYSLVPTTALLPGPNRIAARIPATETAPALDSGVLAITVDTAAPATTLTSTPSNPSADTTPAFTFTGEASATFECQLLPSNATFRACTSPHTYDQQLAGNYTFNVRATDVAGNTGANATFAWRIGATTTPPPPPPPAGTAEQKDMNGDGNPDIVARDSSGRLYLYPSTATGGFGARVLIGTGWGSMNAILQPGDFNGDRHSDIMARDTSGRLWLYAGTGTGRITNGVQIGQGWQGMTALVTPGNFNGTGGVDLLARDGAGRLFLYPGNGNGTWGTRTQPGSGWNGMTAIVGTGDFSGDARADLFARDASGRLYLYRGNGTGGFLSRLVYGTGWNAMTGLTAPGAFGSGATRDLIARDTAGVLWLYNGNGAGGFSGSRTQIGNGWNGYTIVQ</sequence>
<feature type="region of interest" description="Disordered" evidence="2">
    <location>
        <begin position="457"/>
        <end position="479"/>
    </location>
</feature>
<feature type="domain" description="Bacterial Ig-like" evidence="4">
    <location>
        <begin position="276"/>
        <end position="372"/>
    </location>
</feature>
<dbReference type="SUPFAM" id="SSF69318">
    <property type="entry name" value="Integrin alpha N-terminal domain"/>
    <property type="match status" value="1"/>
</dbReference>
<dbReference type="InterPro" id="IPR028994">
    <property type="entry name" value="Integrin_alpha_N"/>
</dbReference>
<proteinExistence type="predicted"/>
<reference evidence="5 6" key="1">
    <citation type="journal article" date="2023" name="Int. J. Syst. Evol. Microbiol.">
        <title>Arthrobacter vasquezii sp. nov., isolated from a soil sample from Union Glacier, Antarctica.</title>
        <authorList>
            <person name="Valenzuela-Ibaceta F."/>
            <person name="Carrasco V."/>
            <person name="Lagos-Moraga S."/>
            <person name="Dietz-Vargas C."/>
            <person name="Navarro C.A."/>
            <person name="Perez-Donoso J.M."/>
        </authorList>
    </citation>
    <scope>NUCLEOTIDE SEQUENCE [LARGE SCALE GENOMIC DNA]</scope>
    <source>
        <strain evidence="5 6">EH-1B-1</strain>
    </source>
</reference>
<accession>A0ABT6CVU8</accession>
<dbReference type="PANTHER" id="PTHR44103">
    <property type="entry name" value="PROPROTEIN CONVERTASE P"/>
    <property type="match status" value="1"/>
</dbReference>
<dbReference type="Pfam" id="PF13517">
    <property type="entry name" value="FG-GAP_3"/>
    <property type="match status" value="2"/>
</dbReference>
<evidence type="ECO:0000313" key="6">
    <source>
        <dbReference type="Proteomes" id="UP001220456"/>
    </source>
</evidence>
<evidence type="ECO:0000313" key="5">
    <source>
        <dbReference type="EMBL" id="MDF9278207.1"/>
    </source>
</evidence>
<feature type="signal peptide" evidence="3">
    <location>
        <begin position="1"/>
        <end position="43"/>
    </location>
</feature>
<dbReference type="PANTHER" id="PTHR44103:SF1">
    <property type="entry name" value="PROPROTEIN CONVERTASE P"/>
    <property type="match status" value="1"/>
</dbReference>
<dbReference type="EMBL" id="JAROKN010000025">
    <property type="protein sequence ID" value="MDF9278207.1"/>
    <property type="molecule type" value="Genomic_DNA"/>
</dbReference>
<dbReference type="InterPro" id="IPR013517">
    <property type="entry name" value="FG-GAP"/>
</dbReference>
<dbReference type="InterPro" id="IPR013783">
    <property type="entry name" value="Ig-like_fold"/>
</dbReference>
<keyword evidence="1 3" id="KW-0732">Signal</keyword>
<evidence type="ECO:0000256" key="2">
    <source>
        <dbReference type="SAM" id="MobiDB-lite"/>
    </source>
</evidence>
<keyword evidence="6" id="KW-1185">Reference proteome</keyword>
<organism evidence="5 6">
    <name type="scientific">Arthrobacter vasquezii</name>
    <dbReference type="NCBI Taxonomy" id="2977629"/>
    <lineage>
        <taxon>Bacteria</taxon>
        <taxon>Bacillati</taxon>
        <taxon>Actinomycetota</taxon>
        <taxon>Actinomycetes</taxon>
        <taxon>Micrococcales</taxon>
        <taxon>Micrococcaceae</taxon>
        <taxon>Arthrobacter</taxon>
    </lineage>
</organism>
<gene>
    <name evidence="5" type="ORF">P4U43_10435</name>
</gene>
<dbReference type="Pfam" id="PF19077">
    <property type="entry name" value="Big_13"/>
    <property type="match status" value="1"/>
</dbReference>
<evidence type="ECO:0000256" key="1">
    <source>
        <dbReference type="ARBA" id="ARBA00022729"/>
    </source>
</evidence>
<name>A0ABT6CVU8_9MICC</name>